<comment type="caution">
    <text evidence="1">The sequence shown here is derived from an EMBL/GenBank/DDBJ whole genome shotgun (WGS) entry which is preliminary data.</text>
</comment>
<proteinExistence type="predicted"/>
<reference evidence="1 2" key="1">
    <citation type="submission" date="2019-03" db="EMBL/GenBank/DDBJ databases">
        <title>First draft genome of Liparis tanakae, snailfish: a comprehensive survey of snailfish specific genes.</title>
        <authorList>
            <person name="Kim W."/>
            <person name="Song I."/>
            <person name="Jeong J.-H."/>
            <person name="Kim D."/>
            <person name="Kim S."/>
            <person name="Ryu S."/>
            <person name="Song J.Y."/>
            <person name="Lee S.K."/>
        </authorList>
    </citation>
    <scope>NUCLEOTIDE SEQUENCE [LARGE SCALE GENOMIC DNA]</scope>
    <source>
        <tissue evidence="1">Muscle</tissue>
    </source>
</reference>
<evidence type="ECO:0000313" key="2">
    <source>
        <dbReference type="Proteomes" id="UP000314294"/>
    </source>
</evidence>
<evidence type="ECO:0000313" key="1">
    <source>
        <dbReference type="EMBL" id="TNN56455.1"/>
    </source>
</evidence>
<dbReference type="AlphaFoldDB" id="A0A4Z2GTL5"/>
<sequence length="129" mass="14287">MQRSRVSFLSSDSECSTVPPAPYSRFLGANTGLWFPPLGRVSEKTNARSAEMREHEKRKRNVAAVPTLNFQSGFRIAFLSLKKARVVFFYEAAALDVAVSVLYLVRNESHSGAASFALVRINHGKAKPD</sequence>
<keyword evidence="2" id="KW-1185">Reference proteome</keyword>
<protein>
    <submittedName>
        <fullName evidence="1">Uncharacterized protein</fullName>
    </submittedName>
</protein>
<dbReference type="Proteomes" id="UP000314294">
    <property type="component" value="Unassembled WGS sequence"/>
</dbReference>
<organism evidence="1 2">
    <name type="scientific">Liparis tanakae</name>
    <name type="common">Tanaka's snailfish</name>
    <dbReference type="NCBI Taxonomy" id="230148"/>
    <lineage>
        <taxon>Eukaryota</taxon>
        <taxon>Metazoa</taxon>
        <taxon>Chordata</taxon>
        <taxon>Craniata</taxon>
        <taxon>Vertebrata</taxon>
        <taxon>Euteleostomi</taxon>
        <taxon>Actinopterygii</taxon>
        <taxon>Neopterygii</taxon>
        <taxon>Teleostei</taxon>
        <taxon>Neoteleostei</taxon>
        <taxon>Acanthomorphata</taxon>
        <taxon>Eupercaria</taxon>
        <taxon>Perciformes</taxon>
        <taxon>Cottioidei</taxon>
        <taxon>Cottales</taxon>
        <taxon>Liparidae</taxon>
        <taxon>Liparis</taxon>
    </lineage>
</organism>
<name>A0A4Z2GTL5_9TELE</name>
<gene>
    <name evidence="1" type="ORF">EYF80_033325</name>
</gene>
<dbReference type="EMBL" id="SRLO01000428">
    <property type="protein sequence ID" value="TNN56455.1"/>
    <property type="molecule type" value="Genomic_DNA"/>
</dbReference>
<accession>A0A4Z2GTL5</accession>